<dbReference type="EMBL" id="JBFOLK010000002">
    <property type="protein sequence ID" value="KAL2531616.1"/>
    <property type="molecule type" value="Genomic_DNA"/>
</dbReference>
<comment type="caution">
    <text evidence="1">The sequence shown here is derived from an EMBL/GenBank/DDBJ whole genome shotgun (WGS) entry which is preliminary data.</text>
</comment>
<name>A0ABD1V2T8_9LAMI</name>
<dbReference type="PANTHER" id="PTHR34396:SF24">
    <property type="entry name" value="BED-TYPE DOMAIN-CONTAINING PROTEIN"/>
    <property type="match status" value="1"/>
</dbReference>
<proteinExistence type="predicted"/>
<dbReference type="PANTHER" id="PTHR34396">
    <property type="entry name" value="OS03G0264950 PROTEIN-RELATED"/>
    <property type="match status" value="1"/>
</dbReference>
<dbReference type="InterPro" id="IPR036236">
    <property type="entry name" value="Znf_C2H2_sf"/>
</dbReference>
<dbReference type="InterPro" id="IPR053031">
    <property type="entry name" value="Cuticle_assoc_protein"/>
</dbReference>
<accession>A0ABD1V2T8</accession>
<dbReference type="AlphaFoldDB" id="A0ABD1V2T8"/>
<keyword evidence="2" id="KW-1185">Reference proteome</keyword>
<evidence type="ECO:0000313" key="2">
    <source>
        <dbReference type="Proteomes" id="UP001604336"/>
    </source>
</evidence>
<reference evidence="2" key="1">
    <citation type="submission" date="2024-07" db="EMBL/GenBank/DDBJ databases">
        <title>Two chromosome-level genome assemblies of Korean endemic species Abeliophyllum distichum and Forsythia ovata (Oleaceae).</title>
        <authorList>
            <person name="Jang H."/>
        </authorList>
    </citation>
    <scope>NUCLEOTIDE SEQUENCE [LARGE SCALE GENOMIC DNA]</scope>
</reference>
<evidence type="ECO:0000313" key="1">
    <source>
        <dbReference type="EMBL" id="KAL2531616.1"/>
    </source>
</evidence>
<dbReference type="SUPFAM" id="SSF57667">
    <property type="entry name" value="beta-beta-alpha zinc fingers"/>
    <property type="match status" value="1"/>
</dbReference>
<dbReference type="SMART" id="SM00614">
    <property type="entry name" value="ZnF_BED"/>
    <property type="match status" value="1"/>
</dbReference>
<protein>
    <submittedName>
        <fullName evidence="1">Zinc finger BED domain-containing protein RICESLEEPER 2-like</fullName>
    </submittedName>
</protein>
<sequence length="142" mass="16172">MSDLHNYLHCKVAVMDFNPESIDDELEILETLNTIASSNRNTDSIESFKKKAKLSSSDVWNHFEKIGMKDGKEKCKCIDCGKVYCCPLAKGTCHLLRHILKCPLIPKCIDTGILRYMKLDQKAYRDALRDGNLTHDPRPAPF</sequence>
<organism evidence="1 2">
    <name type="scientific">Abeliophyllum distichum</name>
    <dbReference type="NCBI Taxonomy" id="126358"/>
    <lineage>
        <taxon>Eukaryota</taxon>
        <taxon>Viridiplantae</taxon>
        <taxon>Streptophyta</taxon>
        <taxon>Embryophyta</taxon>
        <taxon>Tracheophyta</taxon>
        <taxon>Spermatophyta</taxon>
        <taxon>Magnoliopsida</taxon>
        <taxon>eudicotyledons</taxon>
        <taxon>Gunneridae</taxon>
        <taxon>Pentapetalae</taxon>
        <taxon>asterids</taxon>
        <taxon>lamiids</taxon>
        <taxon>Lamiales</taxon>
        <taxon>Oleaceae</taxon>
        <taxon>Forsythieae</taxon>
        <taxon>Abeliophyllum</taxon>
    </lineage>
</organism>
<dbReference type="Proteomes" id="UP001604336">
    <property type="component" value="Unassembled WGS sequence"/>
</dbReference>
<gene>
    <name evidence="1" type="ORF">Adt_04967</name>
</gene>